<dbReference type="AlphaFoldDB" id="A0A4P6XK17"/>
<keyword evidence="1" id="KW-0812">Transmembrane</keyword>
<organism evidence="2 3">
    <name type="scientific">Metschnikowia aff. pulcherrima</name>
    <dbReference type="NCBI Taxonomy" id="2163413"/>
    <lineage>
        <taxon>Eukaryota</taxon>
        <taxon>Fungi</taxon>
        <taxon>Dikarya</taxon>
        <taxon>Ascomycota</taxon>
        <taxon>Saccharomycotina</taxon>
        <taxon>Pichiomycetes</taxon>
        <taxon>Metschnikowiaceae</taxon>
        <taxon>Metschnikowia</taxon>
    </lineage>
</organism>
<proteinExistence type="predicted"/>
<evidence type="ECO:0000256" key="1">
    <source>
        <dbReference type="SAM" id="Phobius"/>
    </source>
</evidence>
<sequence length="372" mass="42294">MASPIFISNPPPGFSIIAILRGLQLALLGAFRSLQNPRLFASDYYGQALSAIKYSILIQLVLWSPVVCLRIFANFLGLFINLTFIDNAASSLKYLQFNVLNVNVFVISASRYFTNQLDDLFLSSLEFIDSIYIKKHPEKRNHRFHPNLVELSVETKKPSNSGIPSFKSLKKTYAGSQEFSVFVKRHLTRTSLNFLVLLLSKLPYVGTVILGLISFQDLNDKIGTERAVAIFAILQMIPKAHSVAFLTTYYGSRSMVQDLLLPYFSRVRFTKREKEQWIKAREGLLFGFGFCFFYLIRSFPWVGLLIYGFAESSVAYLITKVSDPPPDQVSQLVHWNQTQLVWNKEKEQSVLEGTFITNDEGFNPIPGSFIFS</sequence>
<name>A0A4P6XK17_9ASCO</name>
<reference evidence="3" key="1">
    <citation type="submission" date="2019-03" db="EMBL/GenBank/DDBJ databases">
        <title>Snf2 controls pulcherriminic acid biosynthesis and connects pigmentation and antifungal activity of the yeast Metschnikowia pulcherrima.</title>
        <authorList>
            <person name="Gore-Lloyd D."/>
            <person name="Sumann I."/>
            <person name="Brachmann A.O."/>
            <person name="Schneeberger K."/>
            <person name="Ortiz-Merino R.A."/>
            <person name="Moreno-Beltran M."/>
            <person name="Schlaefli M."/>
            <person name="Kirner P."/>
            <person name="Santos Kron A."/>
            <person name="Wolfe K.H."/>
            <person name="Piel J."/>
            <person name="Ahrens C.H."/>
            <person name="Henk D."/>
            <person name="Freimoser F.M."/>
        </authorList>
    </citation>
    <scope>NUCLEOTIDE SEQUENCE [LARGE SCALE GENOMIC DNA]</scope>
    <source>
        <strain evidence="3">APC 1.2</strain>
    </source>
</reference>
<evidence type="ECO:0008006" key="4">
    <source>
        <dbReference type="Google" id="ProtNLM"/>
    </source>
</evidence>
<feature type="transmembrane region" description="Helical" evidence="1">
    <location>
        <begin position="60"/>
        <end position="82"/>
    </location>
</feature>
<keyword evidence="1" id="KW-0472">Membrane</keyword>
<feature type="transmembrane region" description="Helical" evidence="1">
    <location>
        <begin position="12"/>
        <end position="31"/>
    </location>
</feature>
<feature type="transmembrane region" description="Helical" evidence="1">
    <location>
        <begin position="194"/>
        <end position="215"/>
    </location>
</feature>
<evidence type="ECO:0000313" key="2">
    <source>
        <dbReference type="EMBL" id="QBM86001.1"/>
    </source>
</evidence>
<gene>
    <name evidence="2" type="ORF">METSCH_A06330</name>
</gene>
<accession>A0A4P6XK17</accession>
<dbReference type="PANTHER" id="PTHR38421:SF1">
    <property type="entry name" value="TRANSMEMBRANE PROTEIN"/>
    <property type="match status" value="1"/>
</dbReference>
<keyword evidence="3" id="KW-1185">Reference proteome</keyword>
<protein>
    <recommendedName>
        <fullName evidence="4">Etoposide-induced protein 2.4 (EI24)</fullName>
    </recommendedName>
</protein>
<keyword evidence="1" id="KW-1133">Transmembrane helix</keyword>
<dbReference type="Proteomes" id="UP000292447">
    <property type="component" value="Chromosome I"/>
</dbReference>
<dbReference type="PANTHER" id="PTHR38421">
    <property type="entry name" value="TRANSMEMBRANE PROTEIN USGS"/>
    <property type="match status" value="1"/>
</dbReference>
<feature type="transmembrane region" description="Helical" evidence="1">
    <location>
        <begin position="284"/>
        <end position="310"/>
    </location>
</feature>
<dbReference type="EMBL" id="CP034456">
    <property type="protein sequence ID" value="QBM86001.1"/>
    <property type="molecule type" value="Genomic_DNA"/>
</dbReference>
<feature type="transmembrane region" description="Helical" evidence="1">
    <location>
        <begin position="227"/>
        <end position="250"/>
    </location>
</feature>
<evidence type="ECO:0000313" key="3">
    <source>
        <dbReference type="Proteomes" id="UP000292447"/>
    </source>
</evidence>